<evidence type="ECO:0000256" key="11">
    <source>
        <dbReference type="SAM" id="MobiDB-lite"/>
    </source>
</evidence>
<evidence type="ECO:0000259" key="12">
    <source>
        <dbReference type="Pfam" id="PF00899"/>
    </source>
</evidence>
<evidence type="ECO:0000256" key="10">
    <source>
        <dbReference type="SAM" id="Coils"/>
    </source>
</evidence>
<dbReference type="InterPro" id="IPR032197">
    <property type="entry name" value="Atg7_N"/>
</dbReference>
<feature type="region of interest" description="Disordered" evidence="11">
    <location>
        <begin position="284"/>
        <end position="305"/>
    </location>
</feature>
<evidence type="ECO:0000256" key="1">
    <source>
        <dbReference type="ARBA" id="ARBA00010931"/>
    </source>
</evidence>
<dbReference type="Gene3D" id="3.40.140.100">
    <property type="entry name" value="Ubiquitin-like modifier-activating enzyme ATG7 C-terminal domain"/>
    <property type="match status" value="1"/>
</dbReference>
<evidence type="ECO:0000256" key="4">
    <source>
        <dbReference type="ARBA" id="ARBA00022448"/>
    </source>
</evidence>
<dbReference type="GO" id="GO:0000422">
    <property type="term" value="P:autophagy of mitochondrion"/>
    <property type="evidence" value="ECO:0007669"/>
    <property type="project" value="TreeGrafter"/>
</dbReference>
<evidence type="ECO:0000313" key="15">
    <source>
        <dbReference type="WBParaSite" id="scaffold35716_cov280.g22642"/>
    </source>
</evidence>
<dbReference type="InterPro" id="IPR042523">
    <property type="entry name" value="Atg7_N_2"/>
</dbReference>
<keyword evidence="6" id="KW-0072">Autophagy</keyword>
<dbReference type="Gene3D" id="3.40.140.70">
    <property type="entry name" value="Ubiquitin-like modifier-activating enzyme ATG7 N-terminal domain"/>
    <property type="match status" value="1"/>
</dbReference>
<protein>
    <recommendedName>
        <fullName evidence="2">Ubiquitin-like modifier-activating enzyme ATG7</fullName>
    </recommendedName>
    <alternativeName>
        <fullName evidence="7 9">ATG12-activating enzyme E1 ATG7</fullName>
    </alternativeName>
    <alternativeName>
        <fullName evidence="8">Autophagy-related protein 7</fullName>
    </alternativeName>
    <alternativeName>
        <fullName evidence="3">Ubiquitin-like modifier-activating enzyme atg7</fullName>
    </alternativeName>
</protein>
<name>A0A915MFU7_MELJA</name>
<evidence type="ECO:0000313" key="14">
    <source>
        <dbReference type="Proteomes" id="UP000887561"/>
    </source>
</evidence>
<keyword evidence="4" id="KW-0813">Transport</keyword>
<dbReference type="InterPro" id="IPR042522">
    <property type="entry name" value="Atg7_N_1"/>
</dbReference>
<evidence type="ECO:0000256" key="9">
    <source>
        <dbReference type="ARBA" id="ARBA00032823"/>
    </source>
</evidence>
<evidence type="ECO:0000256" key="7">
    <source>
        <dbReference type="ARBA" id="ARBA00029897"/>
    </source>
</evidence>
<dbReference type="GO" id="GO:0032446">
    <property type="term" value="P:protein modification by small protein conjugation"/>
    <property type="evidence" value="ECO:0007669"/>
    <property type="project" value="TreeGrafter"/>
</dbReference>
<feature type="compositionally biased region" description="Polar residues" evidence="11">
    <location>
        <begin position="284"/>
        <end position="293"/>
    </location>
</feature>
<evidence type="ECO:0000256" key="3">
    <source>
        <dbReference type="ARBA" id="ARBA00018730"/>
    </source>
</evidence>
<dbReference type="Pfam" id="PF00899">
    <property type="entry name" value="ThiF"/>
    <property type="match status" value="1"/>
</dbReference>
<comment type="similarity">
    <text evidence="1">Belongs to the ATG7 family.</text>
</comment>
<dbReference type="PANTHER" id="PTHR10953:SF3">
    <property type="entry name" value="UBIQUITIN-LIKE MODIFIER-ACTIVATING ENZYME ATG7"/>
    <property type="match status" value="1"/>
</dbReference>
<dbReference type="InterPro" id="IPR000594">
    <property type="entry name" value="ThiF_NAD_FAD-bd"/>
</dbReference>
<dbReference type="GO" id="GO:0000045">
    <property type="term" value="P:autophagosome assembly"/>
    <property type="evidence" value="ECO:0007669"/>
    <property type="project" value="TreeGrafter"/>
</dbReference>
<evidence type="ECO:0000256" key="5">
    <source>
        <dbReference type="ARBA" id="ARBA00022927"/>
    </source>
</evidence>
<dbReference type="GO" id="GO:0015031">
    <property type="term" value="P:protein transport"/>
    <property type="evidence" value="ECO:0007669"/>
    <property type="project" value="UniProtKB-KW"/>
</dbReference>
<dbReference type="PANTHER" id="PTHR10953">
    <property type="entry name" value="UBIQUITIN-ACTIVATING ENZYME E1"/>
    <property type="match status" value="1"/>
</dbReference>
<dbReference type="GO" id="GO:0034727">
    <property type="term" value="P:piecemeal microautophagy of the nucleus"/>
    <property type="evidence" value="ECO:0007669"/>
    <property type="project" value="TreeGrafter"/>
</dbReference>
<keyword evidence="10" id="KW-0175">Coiled coil</keyword>
<evidence type="ECO:0000256" key="6">
    <source>
        <dbReference type="ARBA" id="ARBA00023006"/>
    </source>
</evidence>
<dbReference type="GO" id="GO:0019779">
    <property type="term" value="F:Atg8 activating enzyme activity"/>
    <property type="evidence" value="ECO:0007669"/>
    <property type="project" value="TreeGrafter"/>
</dbReference>
<dbReference type="InterPro" id="IPR035985">
    <property type="entry name" value="Ubiquitin-activating_enz"/>
</dbReference>
<dbReference type="GO" id="GO:0019778">
    <property type="term" value="F:Atg12 activating enzyme activity"/>
    <property type="evidence" value="ECO:0007669"/>
    <property type="project" value="TreeGrafter"/>
</dbReference>
<dbReference type="GO" id="GO:0000407">
    <property type="term" value="C:phagophore assembly site"/>
    <property type="evidence" value="ECO:0007669"/>
    <property type="project" value="TreeGrafter"/>
</dbReference>
<accession>A0A915MFU7</accession>
<evidence type="ECO:0000256" key="8">
    <source>
        <dbReference type="ARBA" id="ARBA00030242"/>
    </source>
</evidence>
<dbReference type="Pfam" id="PF16420">
    <property type="entry name" value="ATG7_N"/>
    <property type="match status" value="1"/>
</dbReference>
<feature type="domain" description="THIF-type NAD/FAD binding fold" evidence="12">
    <location>
        <begin position="501"/>
        <end position="753"/>
    </location>
</feature>
<evidence type="ECO:0000259" key="13">
    <source>
        <dbReference type="Pfam" id="PF16420"/>
    </source>
</evidence>
<dbReference type="Proteomes" id="UP000887561">
    <property type="component" value="Unplaced"/>
</dbReference>
<keyword evidence="14" id="KW-1185">Reference proteome</keyword>
<sequence length="862" mass="97538">MIQDQNQSDEMVKTIQSLVENEEVLGIKISSATIIEQKMSERLEHLRVLRKEENDKMEAQKKQIDVLEKARYYAVCHEHNVGTELKRKRTVMGEFKKLVDNNSAADLASELCELDLIKEDFRSQRARAPWLPEKQAILGELKQQENELTRLQNEISRTDGLISERENLLAKHKQMPFKNFCVTLGNYLHKTRQMDNAMKNELKIQETLLEKTKRLEHEAIQKSLSPGINQDEEIDVVNVQEVVEKAPEPNVERVHHSPAVTNHSPAITVNRSPVIINQSPATMDLSKTTQRSKFTPDPIEKHRNTPNRSVTDIIQTGTHDEQANNVIEQDDDLLMHFNGIDVFQTGGNEGDDVIPTGAFEFLVSNNGKPFILTNDQKALKLEELIEQTTPDDFLLVFPNPSEIQEKFGWPLRNLLAAIAYLKPTWSKLRVFSLTRLYQNSFISTLFWDIIKNEIETIPKCVGWERTASDKLTYRSVDLKFMLDPINIMEQSVDLNLKLIRWRQAPSISLDKFTSLRILLVGAGTLGCNIARALLGWGVRNFTFIDYATVSYNNPVRQSLFCFEDCLVAGLSKAEAAANALRRIYPKVEAKGIHMKVPMPGYPFSEEEEDNVRQSCNQLEECIKNCDVLFLVMDSRESRWLPTLLASVHNKLAITVALGFDDFVILRHGTNSESQQQKCKLEPETSEMAQDLHAELPGSLLGCYFCNDVTAPGNSTSERALDQHCTISRAGISMIASGFAVELLASVLQHKLEADAPARMSEMDAGASLLGATPHEVRGFVSTFQQIMPTIRRFDRCTACGNSVRHLYSQEGFKFLSKIFNDPTELERVSGLTELQQQANAFQTQMIELDDNERSGVILGINF</sequence>
<dbReference type="AlphaFoldDB" id="A0A915MFU7"/>
<proteinExistence type="inferred from homology"/>
<organism evidence="14 15">
    <name type="scientific">Meloidogyne javanica</name>
    <name type="common">Root-knot nematode worm</name>
    <dbReference type="NCBI Taxonomy" id="6303"/>
    <lineage>
        <taxon>Eukaryota</taxon>
        <taxon>Metazoa</taxon>
        <taxon>Ecdysozoa</taxon>
        <taxon>Nematoda</taxon>
        <taxon>Chromadorea</taxon>
        <taxon>Rhabditida</taxon>
        <taxon>Tylenchina</taxon>
        <taxon>Tylenchomorpha</taxon>
        <taxon>Tylenchoidea</taxon>
        <taxon>Meloidogynidae</taxon>
        <taxon>Meloidogyninae</taxon>
        <taxon>Meloidogyne</taxon>
        <taxon>Meloidogyne incognita group</taxon>
    </lineage>
</organism>
<dbReference type="GO" id="GO:0006995">
    <property type="term" value="P:cellular response to nitrogen starvation"/>
    <property type="evidence" value="ECO:0007669"/>
    <property type="project" value="TreeGrafter"/>
</dbReference>
<dbReference type="Gene3D" id="3.40.50.720">
    <property type="entry name" value="NAD(P)-binding Rossmann-like Domain"/>
    <property type="match status" value="1"/>
</dbReference>
<reference evidence="15" key="1">
    <citation type="submission" date="2022-11" db="UniProtKB">
        <authorList>
            <consortium name="WormBaseParasite"/>
        </authorList>
    </citation>
    <scope>IDENTIFICATION</scope>
</reference>
<dbReference type="SUPFAM" id="SSF69572">
    <property type="entry name" value="Activating enzymes of the ubiquitin-like proteins"/>
    <property type="match status" value="1"/>
</dbReference>
<evidence type="ECO:0000256" key="2">
    <source>
        <dbReference type="ARBA" id="ARBA00017647"/>
    </source>
</evidence>
<feature type="domain" description="Ubiquitin-like modifier-activating enzyme Atg7 N-terminal" evidence="13">
    <location>
        <begin position="376"/>
        <end position="481"/>
    </location>
</feature>
<feature type="coiled-coil region" evidence="10">
    <location>
        <begin position="134"/>
        <end position="161"/>
    </location>
</feature>
<feature type="coiled-coil region" evidence="10">
    <location>
        <begin position="43"/>
        <end position="70"/>
    </location>
</feature>
<keyword evidence="5" id="KW-0653">Protein transport</keyword>
<dbReference type="InterPro" id="IPR045886">
    <property type="entry name" value="ThiF/MoeB/HesA"/>
</dbReference>
<dbReference type="FunFam" id="3.40.50.720:FF:000243">
    <property type="entry name" value="Ubiquitin-like modifier-activating enzyme ATG7"/>
    <property type="match status" value="1"/>
</dbReference>
<dbReference type="WBParaSite" id="scaffold35716_cov280.g22642">
    <property type="protein sequence ID" value="scaffold35716_cov280.g22642"/>
    <property type="gene ID" value="scaffold35716_cov280.g22642"/>
</dbReference>